<dbReference type="PANTHER" id="PTHR33175">
    <property type="entry name" value="DNA-BINDING PROTEIN HU"/>
    <property type="match status" value="1"/>
</dbReference>
<dbReference type="InterPro" id="IPR000119">
    <property type="entry name" value="Hist_DNA-bd"/>
</dbReference>
<gene>
    <name evidence="2" type="ORF">MNB_SUP05-7-900</name>
</gene>
<dbReference type="Pfam" id="PF00216">
    <property type="entry name" value="Bac_DNA_binding"/>
    <property type="match status" value="1"/>
</dbReference>
<dbReference type="InterPro" id="IPR010992">
    <property type="entry name" value="IHF-like_DNA-bd_dom_sf"/>
</dbReference>
<dbReference type="GO" id="GO:0003677">
    <property type="term" value="F:DNA binding"/>
    <property type="evidence" value="ECO:0007669"/>
    <property type="project" value="UniProtKB-KW"/>
</dbReference>
<protein>
    <submittedName>
        <fullName evidence="2">DNA-binding protein HU-beta</fullName>
    </submittedName>
</protein>
<dbReference type="CDD" id="cd13831">
    <property type="entry name" value="HU"/>
    <property type="match status" value="1"/>
</dbReference>
<dbReference type="EMBL" id="FPHW01000171">
    <property type="protein sequence ID" value="SFV84854.1"/>
    <property type="molecule type" value="Genomic_DNA"/>
</dbReference>
<dbReference type="AlphaFoldDB" id="A0A1W1DTZ5"/>
<evidence type="ECO:0000256" key="1">
    <source>
        <dbReference type="ARBA" id="ARBA00023125"/>
    </source>
</evidence>
<dbReference type="PRINTS" id="PR01727">
    <property type="entry name" value="DNABINDINGHU"/>
</dbReference>
<keyword evidence="1 2" id="KW-0238">DNA-binding</keyword>
<evidence type="ECO:0000313" key="2">
    <source>
        <dbReference type="EMBL" id="SFV84854.1"/>
    </source>
</evidence>
<name>A0A1W1DTZ5_9ZZZZ</name>
<dbReference type="SMART" id="SM00411">
    <property type="entry name" value="BHL"/>
    <property type="match status" value="1"/>
</dbReference>
<dbReference type="GO" id="GO:0030527">
    <property type="term" value="F:structural constituent of chromatin"/>
    <property type="evidence" value="ECO:0007669"/>
    <property type="project" value="InterPro"/>
</dbReference>
<dbReference type="PANTHER" id="PTHR33175:SF3">
    <property type="entry name" value="DNA-BINDING PROTEIN HU-BETA"/>
    <property type="match status" value="1"/>
</dbReference>
<accession>A0A1W1DTZ5</accession>
<sequence>MNTSELIDVIASKSGLPRADACRALDATTDIINKTMSSGNNIHLTDFGSFIVRGHPAPESINKQTGEMIKIDVPKVVEFKAGRNFREIIDQ</sequence>
<proteinExistence type="predicted"/>
<dbReference type="SUPFAM" id="SSF47729">
    <property type="entry name" value="IHF-like DNA-binding proteins"/>
    <property type="match status" value="1"/>
</dbReference>
<organism evidence="2">
    <name type="scientific">hydrothermal vent metagenome</name>
    <dbReference type="NCBI Taxonomy" id="652676"/>
    <lineage>
        <taxon>unclassified sequences</taxon>
        <taxon>metagenomes</taxon>
        <taxon>ecological metagenomes</taxon>
    </lineage>
</organism>
<reference evidence="2" key="1">
    <citation type="submission" date="2016-10" db="EMBL/GenBank/DDBJ databases">
        <authorList>
            <person name="de Groot N.N."/>
        </authorList>
    </citation>
    <scope>NUCLEOTIDE SEQUENCE</scope>
</reference>
<dbReference type="Gene3D" id="4.10.520.10">
    <property type="entry name" value="IHF-like DNA-binding proteins"/>
    <property type="match status" value="1"/>
</dbReference>